<gene>
    <name evidence="1" type="ORF">LITE_LOCUS29416</name>
</gene>
<feature type="non-terminal residue" evidence="1">
    <location>
        <position position="185"/>
    </location>
</feature>
<protein>
    <recommendedName>
        <fullName evidence="3">Secreted protein</fullName>
    </recommendedName>
</protein>
<evidence type="ECO:0000313" key="1">
    <source>
        <dbReference type="EMBL" id="CAI0447482.1"/>
    </source>
</evidence>
<organism evidence="1 2">
    <name type="scientific">Linum tenue</name>
    <dbReference type="NCBI Taxonomy" id="586396"/>
    <lineage>
        <taxon>Eukaryota</taxon>
        <taxon>Viridiplantae</taxon>
        <taxon>Streptophyta</taxon>
        <taxon>Embryophyta</taxon>
        <taxon>Tracheophyta</taxon>
        <taxon>Spermatophyta</taxon>
        <taxon>Magnoliopsida</taxon>
        <taxon>eudicotyledons</taxon>
        <taxon>Gunneridae</taxon>
        <taxon>Pentapetalae</taxon>
        <taxon>rosids</taxon>
        <taxon>fabids</taxon>
        <taxon>Malpighiales</taxon>
        <taxon>Linaceae</taxon>
        <taxon>Linum</taxon>
    </lineage>
</organism>
<dbReference type="Proteomes" id="UP001154282">
    <property type="component" value="Unassembled WGS sequence"/>
</dbReference>
<name>A0AAV0MMH1_9ROSI</name>
<proteinExistence type="predicted"/>
<sequence length="185" mass="20202">MATDTGWFATAFSSASSLFFGTFSCPSIDTTGASSCSSNNNTRESIKCNSTFLPPINRRRHPPDVLVHERPVPTRCSPEHDVVVDLGVSISVLELVARHVGELVQLQLVRLVHLVGLVNVHDILLEHIEPLVLIVEARGDGVMAPPPLVQIPQALLGCQLVLVVVETVCHAEDQSQRQSNQQRFL</sequence>
<dbReference type="AlphaFoldDB" id="A0AAV0MMH1"/>
<comment type="caution">
    <text evidence="1">The sequence shown here is derived from an EMBL/GenBank/DDBJ whole genome shotgun (WGS) entry which is preliminary data.</text>
</comment>
<reference evidence="1" key="1">
    <citation type="submission" date="2022-08" db="EMBL/GenBank/DDBJ databases">
        <authorList>
            <person name="Gutierrez-Valencia J."/>
        </authorList>
    </citation>
    <scope>NUCLEOTIDE SEQUENCE</scope>
</reference>
<dbReference type="EMBL" id="CAMGYJ010000007">
    <property type="protein sequence ID" value="CAI0447482.1"/>
    <property type="molecule type" value="Genomic_DNA"/>
</dbReference>
<keyword evidence="2" id="KW-1185">Reference proteome</keyword>
<accession>A0AAV0MMH1</accession>
<evidence type="ECO:0008006" key="3">
    <source>
        <dbReference type="Google" id="ProtNLM"/>
    </source>
</evidence>
<evidence type="ECO:0000313" key="2">
    <source>
        <dbReference type="Proteomes" id="UP001154282"/>
    </source>
</evidence>